<dbReference type="AlphaFoldDB" id="A0A544TAJ6"/>
<sequence>MPVIKEKDLMYFENKLYLPMIIKVLEKDLESIDKLPFKLNRPYIKLVEDALKLVHKDLKSADIYLIRKQMQLTKWESTADSTTFAFIYMGTEERHKYLHTEIKTKCEEILYKYFTIN</sequence>
<keyword evidence="2" id="KW-1185">Reference proteome</keyword>
<dbReference type="OrthoDB" id="2988956at2"/>
<evidence type="ECO:0000313" key="1">
    <source>
        <dbReference type="EMBL" id="TQR14490.1"/>
    </source>
</evidence>
<accession>A0A544TAJ6</accession>
<gene>
    <name evidence="1" type="ORF">FG382_08520</name>
</gene>
<evidence type="ECO:0000313" key="2">
    <source>
        <dbReference type="Proteomes" id="UP000317316"/>
    </source>
</evidence>
<dbReference type="Proteomes" id="UP000317316">
    <property type="component" value="Unassembled WGS sequence"/>
</dbReference>
<dbReference type="Pfam" id="PF26325">
    <property type="entry name" value="YhjD"/>
    <property type="match status" value="1"/>
</dbReference>
<dbReference type="EMBL" id="VDGH01000004">
    <property type="protein sequence ID" value="TQR14490.1"/>
    <property type="molecule type" value="Genomic_DNA"/>
</dbReference>
<comment type="caution">
    <text evidence="1">The sequence shown here is derived from an EMBL/GenBank/DDBJ whole genome shotgun (WGS) entry which is preliminary data.</text>
</comment>
<reference evidence="1 2" key="1">
    <citation type="submission" date="2019-05" db="EMBL/GenBank/DDBJ databases">
        <title>Psychrobacillus vulpis sp. nov., a new species isolated from feces of a red fox that inhabits in The Tablas de Daimiel Natural Park, Albacete, Spain.</title>
        <authorList>
            <person name="Rodriguez M."/>
            <person name="Reina J.C."/>
            <person name="Bejar V."/>
            <person name="Llamas I."/>
        </authorList>
    </citation>
    <scope>NUCLEOTIDE SEQUENCE [LARGE SCALE GENOMIC DNA]</scope>
    <source>
        <strain evidence="1 2">NEAU-3TGS17</strain>
    </source>
</reference>
<dbReference type="RefSeq" id="WP_142538473.1">
    <property type="nucleotide sequence ID" value="NZ_BMIE01000003.1"/>
</dbReference>
<name>A0A544TAJ6_9BACI</name>
<dbReference type="InterPro" id="IPR058600">
    <property type="entry name" value="YhjD-like"/>
</dbReference>
<organism evidence="1 2">
    <name type="scientific">Psychrobacillus lasiicapitis</name>
    <dbReference type="NCBI Taxonomy" id="1636719"/>
    <lineage>
        <taxon>Bacteria</taxon>
        <taxon>Bacillati</taxon>
        <taxon>Bacillota</taxon>
        <taxon>Bacilli</taxon>
        <taxon>Bacillales</taxon>
        <taxon>Bacillaceae</taxon>
        <taxon>Psychrobacillus</taxon>
    </lineage>
</organism>
<protein>
    <submittedName>
        <fullName evidence="1">Uncharacterized protein</fullName>
    </submittedName>
</protein>
<proteinExistence type="predicted"/>